<comment type="caution">
    <text evidence="2">The sequence shown here is derived from an EMBL/GenBank/DDBJ whole genome shotgun (WGS) entry which is preliminary data.</text>
</comment>
<organism evidence="2 3">
    <name type="scientific">Caerostris extrusa</name>
    <name type="common">Bark spider</name>
    <name type="synonym">Caerostris bankana</name>
    <dbReference type="NCBI Taxonomy" id="172846"/>
    <lineage>
        <taxon>Eukaryota</taxon>
        <taxon>Metazoa</taxon>
        <taxon>Ecdysozoa</taxon>
        <taxon>Arthropoda</taxon>
        <taxon>Chelicerata</taxon>
        <taxon>Arachnida</taxon>
        <taxon>Araneae</taxon>
        <taxon>Araneomorphae</taxon>
        <taxon>Entelegynae</taxon>
        <taxon>Araneoidea</taxon>
        <taxon>Araneidae</taxon>
        <taxon>Caerostris</taxon>
    </lineage>
</organism>
<proteinExistence type="predicted"/>
<accession>A0AAV4XF42</accession>
<dbReference type="EMBL" id="BPLR01017564">
    <property type="protein sequence ID" value="GIY92610.1"/>
    <property type="molecule type" value="Genomic_DNA"/>
</dbReference>
<dbReference type="Proteomes" id="UP001054945">
    <property type="component" value="Unassembled WGS sequence"/>
</dbReference>
<sequence length="92" mass="10697">MRLAKSLFYRNPIYFAFQRLQPRHEDAIREENRNSHGGPRRKKEAGRWLDVQTGGWVGRGSKLNSPFRIEVTENVKTDFRASALQPHSSTSR</sequence>
<evidence type="ECO:0000256" key="1">
    <source>
        <dbReference type="SAM" id="MobiDB-lite"/>
    </source>
</evidence>
<feature type="region of interest" description="Disordered" evidence="1">
    <location>
        <begin position="25"/>
        <end position="47"/>
    </location>
</feature>
<dbReference type="AlphaFoldDB" id="A0AAV4XF42"/>
<evidence type="ECO:0000313" key="2">
    <source>
        <dbReference type="EMBL" id="GIY92610.1"/>
    </source>
</evidence>
<feature type="compositionally biased region" description="Basic and acidic residues" evidence="1">
    <location>
        <begin position="25"/>
        <end position="34"/>
    </location>
</feature>
<evidence type="ECO:0000313" key="3">
    <source>
        <dbReference type="Proteomes" id="UP001054945"/>
    </source>
</evidence>
<reference evidence="2 3" key="1">
    <citation type="submission" date="2021-06" db="EMBL/GenBank/DDBJ databases">
        <title>Caerostris extrusa draft genome.</title>
        <authorList>
            <person name="Kono N."/>
            <person name="Arakawa K."/>
        </authorList>
    </citation>
    <scope>NUCLEOTIDE SEQUENCE [LARGE SCALE GENOMIC DNA]</scope>
</reference>
<gene>
    <name evidence="2" type="ORF">CEXT_564611</name>
</gene>
<keyword evidence="3" id="KW-1185">Reference proteome</keyword>
<name>A0AAV4XF42_CAEEX</name>
<protein>
    <submittedName>
        <fullName evidence="2">Uncharacterized protein</fullName>
    </submittedName>
</protein>